<dbReference type="STRING" id="291169.A9E74_01416"/>
<reference evidence="3 4" key="1">
    <citation type="submission" date="2016-07" db="EMBL/GenBank/DDBJ databases">
        <title>Draft Genome Sequence of Methylophaga muralis Bur 1.</title>
        <authorList>
            <person name="Vasilenko O.V."/>
            <person name="Doronina N.V."/>
            <person name="Shmareva M.N."/>
            <person name="Tarlachkov S.V."/>
            <person name="Mustakhimov I."/>
            <person name="Trotsenko Y.A."/>
        </authorList>
    </citation>
    <scope>NUCLEOTIDE SEQUENCE [LARGE SCALE GENOMIC DNA]</scope>
    <source>
        <strain evidence="3 4">Bur 1</strain>
    </source>
</reference>
<name>A0A1E3GTH8_9GAMM</name>
<evidence type="ECO:0000313" key="3">
    <source>
        <dbReference type="EMBL" id="ODN66866.1"/>
    </source>
</evidence>
<accession>A0A1E3GTH8</accession>
<evidence type="ECO:0000259" key="2">
    <source>
        <dbReference type="Pfam" id="PF06439"/>
    </source>
</evidence>
<evidence type="ECO:0000313" key="4">
    <source>
        <dbReference type="Proteomes" id="UP000094379"/>
    </source>
</evidence>
<dbReference type="GO" id="GO:0016787">
    <property type="term" value="F:hydrolase activity"/>
    <property type="evidence" value="ECO:0007669"/>
    <property type="project" value="InterPro"/>
</dbReference>
<comment type="caution">
    <text evidence="3">The sequence shown here is derived from an EMBL/GenBank/DDBJ whole genome shotgun (WGS) entry which is preliminary data.</text>
</comment>
<feature type="domain" description="3-keto-alpha-glucoside-1,2-lyase/3-keto-2-hydroxy-glucal hydratase" evidence="2">
    <location>
        <begin position="31"/>
        <end position="199"/>
    </location>
</feature>
<organism evidence="3 4">
    <name type="scientific">Methylophaga muralis</name>
    <dbReference type="NCBI Taxonomy" id="291169"/>
    <lineage>
        <taxon>Bacteria</taxon>
        <taxon>Pseudomonadati</taxon>
        <taxon>Pseudomonadota</taxon>
        <taxon>Gammaproteobacteria</taxon>
        <taxon>Thiotrichales</taxon>
        <taxon>Piscirickettsiaceae</taxon>
        <taxon>Methylophaga</taxon>
    </lineage>
</organism>
<sequence>MQRLSKLTAVFAVGLSVATAGVWATGKAESGWVSLFDGKTIGSEWNQLGESNWRVEDGVIVADKLTSEDAAHLVTKNSYKDFQLYVEFWSSDDANSGVFLRCQDPSAITLRSCYEVNIFDQRPDQSYGTGGIVLFAEVDPMPKAGGQWNTFEITAKGRDIIVVLNDETVSELNNGLFTEGPITLQHAAGEIKFRKVAIKPL</sequence>
<protein>
    <recommendedName>
        <fullName evidence="2">3-keto-alpha-glucoside-1,2-lyase/3-keto-2-hydroxy-glucal hydratase domain-containing protein</fullName>
    </recommendedName>
</protein>
<feature type="chain" id="PRO_5009128634" description="3-keto-alpha-glucoside-1,2-lyase/3-keto-2-hydroxy-glucal hydratase domain-containing protein" evidence="1">
    <location>
        <begin position="25"/>
        <end position="201"/>
    </location>
</feature>
<dbReference type="Proteomes" id="UP000094379">
    <property type="component" value="Unassembled WGS sequence"/>
</dbReference>
<dbReference type="Gene3D" id="2.60.120.560">
    <property type="entry name" value="Exo-inulinase, domain 1"/>
    <property type="match status" value="1"/>
</dbReference>
<gene>
    <name evidence="3" type="ORF">A9E74_01416</name>
</gene>
<evidence type="ECO:0000256" key="1">
    <source>
        <dbReference type="SAM" id="SignalP"/>
    </source>
</evidence>
<keyword evidence="1" id="KW-0732">Signal</keyword>
<dbReference type="InterPro" id="IPR010496">
    <property type="entry name" value="AL/BT2_dom"/>
</dbReference>
<proteinExistence type="predicted"/>
<dbReference type="Pfam" id="PF06439">
    <property type="entry name" value="3keto-disac_hyd"/>
    <property type="match status" value="1"/>
</dbReference>
<dbReference type="RefSeq" id="WP_069295888.1">
    <property type="nucleotide sequence ID" value="NZ_MCRI01000012.1"/>
</dbReference>
<dbReference type="EMBL" id="MCRI01000012">
    <property type="protein sequence ID" value="ODN66866.1"/>
    <property type="molecule type" value="Genomic_DNA"/>
</dbReference>
<feature type="signal peptide" evidence="1">
    <location>
        <begin position="1"/>
        <end position="24"/>
    </location>
</feature>
<keyword evidence="4" id="KW-1185">Reference proteome</keyword>
<dbReference type="AlphaFoldDB" id="A0A1E3GTH8"/>